<accession>A0A7G8BF86</accession>
<sequence length="329" mass="35663">MRKAQTMLLPFMAIALLAVTGCQRHSHDETYYLISNNLKLTYWQTAVEGFNKAAAEYHVQAKVVGPDTYDPQAELTELQHAIAAKPAGILISVADATLFQSEINAGIDAGIPIITMDSDAPHSHRLFFIGTNNLQAGRLGGQRVVNKLPNGKGNVVFFSMPGQPNLDDRFKGYQEVFADHPGIKTVEVVDIKGQSTAAFDRAQQFMTQTGDKKIDAFICLEASAGKEVAAVLKNDNSNRLLVAMDVDPDTLNLIKSGVIDATIAQKPYTMGYIGLKALDQVFHDGLKTFSSDYSVDTFSPFPVFIDTGTAVVDKVNVDLFSNSAAAAQK</sequence>
<name>A0A7G8BF86_9BACT</name>
<dbReference type="Proteomes" id="UP000515312">
    <property type="component" value="Chromosome"/>
</dbReference>
<comment type="similarity">
    <text evidence="2">Belongs to the bacterial solute-binding protein 2 family.</text>
</comment>
<dbReference type="Pfam" id="PF13407">
    <property type="entry name" value="Peripla_BP_4"/>
    <property type="match status" value="1"/>
</dbReference>
<dbReference type="Gene3D" id="3.40.50.2300">
    <property type="match status" value="2"/>
</dbReference>
<protein>
    <submittedName>
        <fullName evidence="5">Substrate-binding domain-containing protein</fullName>
    </submittedName>
</protein>
<dbReference type="EMBL" id="CP060394">
    <property type="protein sequence ID" value="QNI31206.1"/>
    <property type="molecule type" value="Genomic_DNA"/>
</dbReference>
<dbReference type="AlphaFoldDB" id="A0A7G8BF86"/>
<dbReference type="KEGG" id="adin:H7849_19220"/>
<dbReference type="InterPro" id="IPR028082">
    <property type="entry name" value="Peripla_BP_I"/>
</dbReference>
<dbReference type="SUPFAM" id="SSF53822">
    <property type="entry name" value="Periplasmic binding protein-like I"/>
    <property type="match status" value="1"/>
</dbReference>
<comment type="subcellular location">
    <subcellularLocation>
        <location evidence="1">Cell envelope</location>
    </subcellularLocation>
</comment>
<dbReference type="InterPro" id="IPR025997">
    <property type="entry name" value="SBP_2_dom"/>
</dbReference>
<reference evidence="5 6" key="1">
    <citation type="submission" date="2020-08" db="EMBL/GenBank/DDBJ databases">
        <title>Edaphobacter telluris sp. nov. and Acidobacterium dinghuensis sp. nov., two acidobacteria isolated from forest soil.</title>
        <authorList>
            <person name="Fu J."/>
            <person name="Qiu L."/>
        </authorList>
    </citation>
    <scope>NUCLEOTIDE SEQUENCE [LARGE SCALE GENOMIC DNA]</scope>
    <source>
        <strain evidence="5">4Y35</strain>
    </source>
</reference>
<feature type="signal peptide" evidence="3">
    <location>
        <begin position="1"/>
        <end position="18"/>
    </location>
</feature>
<dbReference type="PANTHER" id="PTHR30036:SF7">
    <property type="entry name" value="ABC TRANSPORTER PERIPLASMIC-BINDING PROTEIN YPHF"/>
    <property type="match status" value="1"/>
</dbReference>
<keyword evidence="6" id="KW-1185">Reference proteome</keyword>
<dbReference type="PANTHER" id="PTHR30036">
    <property type="entry name" value="D-XYLOSE-BINDING PERIPLASMIC PROTEIN"/>
    <property type="match status" value="1"/>
</dbReference>
<evidence type="ECO:0000259" key="4">
    <source>
        <dbReference type="Pfam" id="PF13407"/>
    </source>
</evidence>
<dbReference type="GO" id="GO:0030246">
    <property type="term" value="F:carbohydrate binding"/>
    <property type="evidence" value="ECO:0007669"/>
    <property type="project" value="TreeGrafter"/>
</dbReference>
<feature type="domain" description="Periplasmic binding protein" evidence="4">
    <location>
        <begin position="33"/>
        <end position="281"/>
    </location>
</feature>
<keyword evidence="3" id="KW-0732">Signal</keyword>
<evidence type="ECO:0000256" key="1">
    <source>
        <dbReference type="ARBA" id="ARBA00004196"/>
    </source>
</evidence>
<evidence type="ECO:0000313" key="5">
    <source>
        <dbReference type="EMBL" id="QNI31206.1"/>
    </source>
</evidence>
<proteinExistence type="inferred from homology"/>
<dbReference type="InterPro" id="IPR050555">
    <property type="entry name" value="Bact_Solute-Bind_Prot2"/>
</dbReference>
<gene>
    <name evidence="5" type="ORF">H7849_19220</name>
</gene>
<evidence type="ECO:0000256" key="3">
    <source>
        <dbReference type="SAM" id="SignalP"/>
    </source>
</evidence>
<organism evidence="5 6">
    <name type="scientific">Alloacidobacterium dinghuense</name>
    <dbReference type="NCBI Taxonomy" id="2763107"/>
    <lineage>
        <taxon>Bacteria</taxon>
        <taxon>Pseudomonadati</taxon>
        <taxon>Acidobacteriota</taxon>
        <taxon>Terriglobia</taxon>
        <taxon>Terriglobales</taxon>
        <taxon>Acidobacteriaceae</taxon>
        <taxon>Alloacidobacterium</taxon>
    </lineage>
</organism>
<dbReference type="GO" id="GO:0030288">
    <property type="term" value="C:outer membrane-bounded periplasmic space"/>
    <property type="evidence" value="ECO:0007669"/>
    <property type="project" value="TreeGrafter"/>
</dbReference>
<evidence type="ECO:0000313" key="6">
    <source>
        <dbReference type="Proteomes" id="UP000515312"/>
    </source>
</evidence>
<dbReference type="PROSITE" id="PS51257">
    <property type="entry name" value="PROKAR_LIPOPROTEIN"/>
    <property type="match status" value="1"/>
</dbReference>
<dbReference type="RefSeq" id="WP_186741655.1">
    <property type="nucleotide sequence ID" value="NZ_CP060394.1"/>
</dbReference>
<evidence type="ECO:0000256" key="2">
    <source>
        <dbReference type="ARBA" id="ARBA00007639"/>
    </source>
</evidence>
<feature type="chain" id="PRO_5028982050" evidence="3">
    <location>
        <begin position="19"/>
        <end position="329"/>
    </location>
</feature>